<protein>
    <recommendedName>
        <fullName evidence="2">Glucodextranase N-terminal domain-containing protein</fullName>
    </recommendedName>
</protein>
<dbReference type="Pfam" id="PF09137">
    <property type="entry name" value="Glucodextran_N"/>
    <property type="match status" value="1"/>
</dbReference>
<dbReference type="Gene3D" id="2.70.98.10">
    <property type="match status" value="1"/>
</dbReference>
<sequence length="579" mass="63822">MDTSMRTTPEKTGFPKQKEGVGTAFSPLSKVWFTLSQGAVSEIYHPNLSTPVQSRLELSVSDGQGRCYRESLDMTHRLEHPDEHALTYRQVNGDPAGCFRLSKISFTDPSRQCFILHGRLETQQGSPTDYRLNFRWEPWTGGKHRHHIRLLEEGGDRFLCAENGEKAAVLAASCGMEQPVLLLDDGKQQPVTSTVVEGSVLSGSLPIPADGGFQMVIGFGSTAEEAEKEVRESLERPWEEIYENYRKEWQSYCKRLNSLEGWAPSLYYASLMMLKAMEDKEKPGAFAPGLSHPLRFSAESLCQFATAFWGAGEHRSPKQAFRLLKGIQRKDGGIPRSFSLEEGSSSPSCPTQTAYTLLLAWQLEEVRSFRRMIVPAAEFLKANGNPRTIAPQEAAVRIAALICAADLAGTAGEAAHSTAWQETADRWKEENLPSSTAGTSDWLTWVRLGLSAATHPQILTAAALFDRDRRQETAYGPFWTASPLNESGKNPLLSVRSVAERGHYELQSGRDPSSYLTALEQAAGGEQMLSTFLTATGEKAGQSPDPLSHAEYVRLLVSQTWGSPCDLPLPAAKRYSNSG</sequence>
<accession>A0ABV8JFP0</accession>
<dbReference type="SUPFAM" id="SSF74650">
    <property type="entry name" value="Galactose mutarotase-like"/>
    <property type="match status" value="1"/>
</dbReference>
<gene>
    <name evidence="3" type="ORF">ACFOUO_10785</name>
</gene>
<dbReference type="SUPFAM" id="SSF48208">
    <property type="entry name" value="Six-hairpin glycosidases"/>
    <property type="match status" value="1"/>
</dbReference>
<proteinExistence type="predicted"/>
<evidence type="ECO:0000256" key="1">
    <source>
        <dbReference type="SAM" id="MobiDB-lite"/>
    </source>
</evidence>
<dbReference type="InterPro" id="IPR014718">
    <property type="entry name" value="GH-type_carb-bd"/>
</dbReference>
<dbReference type="InterPro" id="IPR008928">
    <property type="entry name" value="6-hairpin_glycosidase_sf"/>
</dbReference>
<feature type="region of interest" description="Disordered" evidence="1">
    <location>
        <begin position="1"/>
        <end position="20"/>
    </location>
</feature>
<feature type="domain" description="Glucodextranase N-terminal" evidence="2">
    <location>
        <begin position="17"/>
        <end position="253"/>
    </location>
</feature>
<evidence type="ECO:0000259" key="2">
    <source>
        <dbReference type="Pfam" id="PF09137"/>
    </source>
</evidence>
<dbReference type="Gene3D" id="1.50.10.10">
    <property type="match status" value="1"/>
</dbReference>
<evidence type="ECO:0000313" key="3">
    <source>
        <dbReference type="EMBL" id="MFC4077283.1"/>
    </source>
</evidence>
<evidence type="ECO:0000313" key="4">
    <source>
        <dbReference type="Proteomes" id="UP001595843"/>
    </source>
</evidence>
<keyword evidence="4" id="KW-1185">Reference proteome</keyword>
<comment type="caution">
    <text evidence="3">The sequence shown here is derived from an EMBL/GenBank/DDBJ whole genome shotgun (WGS) entry which is preliminary data.</text>
</comment>
<organism evidence="3 4">
    <name type="scientific">Salinithrix halophila</name>
    <dbReference type="NCBI Taxonomy" id="1485204"/>
    <lineage>
        <taxon>Bacteria</taxon>
        <taxon>Bacillati</taxon>
        <taxon>Bacillota</taxon>
        <taxon>Bacilli</taxon>
        <taxon>Bacillales</taxon>
        <taxon>Thermoactinomycetaceae</taxon>
        <taxon>Salinithrix</taxon>
    </lineage>
</organism>
<dbReference type="InterPro" id="IPR011013">
    <property type="entry name" value="Gal_mutarotase_sf_dom"/>
</dbReference>
<dbReference type="Proteomes" id="UP001595843">
    <property type="component" value="Unassembled WGS sequence"/>
</dbReference>
<dbReference type="RefSeq" id="WP_380705042.1">
    <property type="nucleotide sequence ID" value="NZ_JBHSAP010000015.1"/>
</dbReference>
<dbReference type="EMBL" id="JBHSAP010000015">
    <property type="protein sequence ID" value="MFC4077283.1"/>
    <property type="molecule type" value="Genomic_DNA"/>
</dbReference>
<reference evidence="4" key="1">
    <citation type="journal article" date="2019" name="Int. J. Syst. Evol. Microbiol.">
        <title>The Global Catalogue of Microorganisms (GCM) 10K type strain sequencing project: providing services to taxonomists for standard genome sequencing and annotation.</title>
        <authorList>
            <consortium name="The Broad Institute Genomics Platform"/>
            <consortium name="The Broad Institute Genome Sequencing Center for Infectious Disease"/>
            <person name="Wu L."/>
            <person name="Ma J."/>
        </authorList>
    </citation>
    <scope>NUCLEOTIDE SEQUENCE [LARGE SCALE GENOMIC DNA]</scope>
    <source>
        <strain evidence="4">IBRC-M 10813</strain>
    </source>
</reference>
<name>A0ABV8JFP0_9BACL</name>
<dbReference type="InterPro" id="IPR015220">
    <property type="entry name" value="Glucodextranase_N"/>
</dbReference>
<dbReference type="InterPro" id="IPR012341">
    <property type="entry name" value="6hp_glycosidase-like_sf"/>
</dbReference>